<gene>
    <name evidence="8" type="ORF">SAMN02745223_03067</name>
</gene>
<dbReference type="Pfam" id="PF00171">
    <property type="entry name" value="Aldedh"/>
    <property type="match status" value="1"/>
</dbReference>
<evidence type="ECO:0000259" key="7">
    <source>
        <dbReference type="Pfam" id="PF00171"/>
    </source>
</evidence>
<dbReference type="InterPro" id="IPR016161">
    <property type="entry name" value="Ald_DH/histidinol_DH"/>
</dbReference>
<reference evidence="8 9" key="1">
    <citation type="submission" date="2016-11" db="EMBL/GenBank/DDBJ databases">
        <authorList>
            <person name="Jaros S."/>
            <person name="Januszkiewicz K."/>
            <person name="Wedrychowicz H."/>
        </authorList>
    </citation>
    <scope>NUCLEOTIDE SEQUENCE [LARGE SCALE GENOMIC DNA]</scope>
    <source>
        <strain evidence="8 9">DSM 17137</strain>
    </source>
</reference>
<evidence type="ECO:0000256" key="4">
    <source>
        <dbReference type="ARBA" id="ARBA00049194"/>
    </source>
</evidence>
<dbReference type="GO" id="GO:0004029">
    <property type="term" value="F:aldehyde dehydrogenase (NAD+) activity"/>
    <property type="evidence" value="ECO:0007669"/>
    <property type="project" value="UniProtKB-EC"/>
</dbReference>
<comment type="similarity">
    <text evidence="1 6">Belongs to the aldehyde dehydrogenase family.</text>
</comment>
<evidence type="ECO:0000256" key="3">
    <source>
        <dbReference type="ARBA" id="ARBA00024226"/>
    </source>
</evidence>
<dbReference type="InterPro" id="IPR016162">
    <property type="entry name" value="Ald_DH_N"/>
</dbReference>
<evidence type="ECO:0000313" key="8">
    <source>
        <dbReference type="EMBL" id="SHF59977.1"/>
    </source>
</evidence>
<dbReference type="EC" id="1.2.1.3" evidence="3"/>
<evidence type="ECO:0000256" key="2">
    <source>
        <dbReference type="ARBA" id="ARBA00023002"/>
    </source>
</evidence>
<proteinExistence type="inferred from homology"/>
<dbReference type="SUPFAM" id="SSF53720">
    <property type="entry name" value="ALDH-like"/>
    <property type="match status" value="1"/>
</dbReference>
<dbReference type="PANTHER" id="PTHR42804">
    <property type="entry name" value="ALDEHYDE DEHYDROGENASE"/>
    <property type="match status" value="1"/>
</dbReference>
<evidence type="ECO:0000313" key="9">
    <source>
        <dbReference type="Proteomes" id="UP000184533"/>
    </source>
</evidence>
<feature type="active site" evidence="5">
    <location>
        <position position="243"/>
    </location>
</feature>
<dbReference type="PROSITE" id="PS00070">
    <property type="entry name" value="ALDEHYDE_DEHYDR_CYS"/>
    <property type="match status" value="1"/>
</dbReference>
<sequence>MERYDTSLTNGRVATLGGTSVLVLSSPFTGQPDRETVHGNAADVASAVASARQALSGWAQSSSAERTKVLTDLADAIAARSEQFALAITAEVGTPEKIAVAVQVGLPVRVLRGFAEDVEQAMAAEIIGNSTVTHRPLGVVAAITPWNYPLHQAMAKIGAALAAGCTIVLKPSELVPHTNAIMMDALAEAVPTGVVNVVPGDAGTGAALVAHDGVDAVSFTGSVAGGRAVGEAAARALKPCFLELGGKSVGVILADADLDKALKSIVNGGLLNSGQTCNALTRILVSSAQLPEVKAKLADLVERMTSRLGPLISQSQFDRVQGFIQRAADEASLTCLAGGTGRPEGVTKGHFARPTAFVATDPAVELVLEEVFGPVLVLQAYDTDEQLIELANGTGYGIAAAIWGEDQQRVAAIAGQLRAGQIDINGGAFNPRAPFGGFGLSGSSREMGIYGIREFQRPVSVQV</sequence>
<evidence type="ECO:0000256" key="1">
    <source>
        <dbReference type="ARBA" id="ARBA00009986"/>
    </source>
</evidence>
<organism evidence="8 9">
    <name type="scientific">Devosia limi DSM 17137</name>
    <dbReference type="NCBI Taxonomy" id="1121477"/>
    <lineage>
        <taxon>Bacteria</taxon>
        <taxon>Pseudomonadati</taxon>
        <taxon>Pseudomonadota</taxon>
        <taxon>Alphaproteobacteria</taxon>
        <taxon>Hyphomicrobiales</taxon>
        <taxon>Devosiaceae</taxon>
        <taxon>Devosia</taxon>
    </lineage>
</organism>
<accession>A0A1M5CZA4</accession>
<dbReference type="AlphaFoldDB" id="A0A1M5CZA4"/>
<dbReference type="InterPro" id="IPR016160">
    <property type="entry name" value="Ald_DH_CS_CYS"/>
</dbReference>
<dbReference type="PROSITE" id="PS00687">
    <property type="entry name" value="ALDEHYDE_DEHYDR_GLU"/>
    <property type="match status" value="1"/>
</dbReference>
<dbReference type="EMBL" id="FQVC01000010">
    <property type="protein sequence ID" value="SHF59977.1"/>
    <property type="molecule type" value="Genomic_DNA"/>
</dbReference>
<feature type="domain" description="Aldehyde dehydrogenase" evidence="7">
    <location>
        <begin position="25"/>
        <end position="458"/>
    </location>
</feature>
<dbReference type="Proteomes" id="UP000184533">
    <property type="component" value="Unassembled WGS sequence"/>
</dbReference>
<dbReference type="InterPro" id="IPR015590">
    <property type="entry name" value="Aldehyde_DH_dom"/>
</dbReference>
<comment type="catalytic activity">
    <reaction evidence="4">
        <text>an aldehyde + NAD(+) + H2O = a carboxylate + NADH + 2 H(+)</text>
        <dbReference type="Rhea" id="RHEA:16185"/>
        <dbReference type="ChEBI" id="CHEBI:15377"/>
        <dbReference type="ChEBI" id="CHEBI:15378"/>
        <dbReference type="ChEBI" id="CHEBI:17478"/>
        <dbReference type="ChEBI" id="CHEBI:29067"/>
        <dbReference type="ChEBI" id="CHEBI:57540"/>
        <dbReference type="ChEBI" id="CHEBI:57945"/>
        <dbReference type="EC" id="1.2.1.3"/>
    </reaction>
</comment>
<evidence type="ECO:0000256" key="6">
    <source>
        <dbReference type="RuleBase" id="RU003345"/>
    </source>
</evidence>
<protein>
    <recommendedName>
        <fullName evidence="3">aldehyde dehydrogenase (NAD(+))</fullName>
        <ecNumber evidence="3">1.2.1.3</ecNumber>
    </recommendedName>
</protein>
<dbReference type="InterPro" id="IPR029510">
    <property type="entry name" value="Ald_DH_CS_GLU"/>
</dbReference>
<evidence type="ECO:0000256" key="5">
    <source>
        <dbReference type="PROSITE-ProRule" id="PRU10007"/>
    </source>
</evidence>
<dbReference type="Gene3D" id="3.40.309.10">
    <property type="entry name" value="Aldehyde Dehydrogenase, Chain A, domain 2"/>
    <property type="match status" value="1"/>
</dbReference>
<dbReference type="OrthoDB" id="9812625at2"/>
<dbReference type="InterPro" id="IPR016163">
    <property type="entry name" value="Ald_DH_C"/>
</dbReference>
<dbReference type="Gene3D" id="3.40.605.10">
    <property type="entry name" value="Aldehyde Dehydrogenase, Chain A, domain 1"/>
    <property type="match status" value="1"/>
</dbReference>
<name>A0A1M5CZA4_9HYPH</name>
<keyword evidence="2 6" id="KW-0560">Oxidoreductase</keyword>
<dbReference type="RefSeq" id="WP_052950556.1">
    <property type="nucleotide sequence ID" value="NZ_FQVC01000010.1"/>
</dbReference>
<dbReference type="PANTHER" id="PTHR42804:SF1">
    <property type="entry name" value="ALDEHYDE DEHYDROGENASE-RELATED"/>
    <property type="match status" value="1"/>
</dbReference>